<dbReference type="InterPro" id="IPR040079">
    <property type="entry name" value="Glutathione_S-Trfase"/>
</dbReference>
<dbReference type="CDD" id="cd00299">
    <property type="entry name" value="GST_C_family"/>
    <property type="match status" value="1"/>
</dbReference>
<evidence type="ECO:0000259" key="4">
    <source>
        <dbReference type="PROSITE" id="PS50405"/>
    </source>
</evidence>
<dbReference type="PROSITE" id="PS50404">
    <property type="entry name" value="GST_NTER"/>
    <property type="match status" value="1"/>
</dbReference>
<reference evidence="5 6" key="1">
    <citation type="submission" date="2019-08" db="EMBL/GenBank/DDBJ databases">
        <title>Sphingorhabdus soil sp. nov., isolated from arctic soil.</title>
        <authorList>
            <person name="Liu Y."/>
        </authorList>
    </citation>
    <scope>NUCLEOTIDE SEQUENCE [LARGE SCALE GENOMIC DNA]</scope>
    <source>
        <strain evidence="5 6">D-2Q-5-6</strain>
    </source>
</reference>
<dbReference type="SFLD" id="SFLDS00019">
    <property type="entry name" value="Glutathione_Transferase_(cytos"/>
    <property type="match status" value="1"/>
</dbReference>
<comment type="caution">
    <text evidence="5">The sequence shown here is derived from an EMBL/GenBank/DDBJ whole genome shotgun (WGS) entry which is preliminary data.</text>
</comment>
<name>A0A5C6U977_9SPHN</name>
<dbReference type="Pfam" id="PF13417">
    <property type="entry name" value="GST_N_3"/>
    <property type="match status" value="1"/>
</dbReference>
<feature type="domain" description="GST C-terminal" evidence="4">
    <location>
        <begin position="81"/>
        <end position="211"/>
    </location>
</feature>
<keyword evidence="2" id="KW-0963">Cytoplasm</keyword>
<keyword evidence="5" id="KW-0808">Transferase</keyword>
<protein>
    <submittedName>
        <fullName evidence="5">Glutathione S-transferase family protein</fullName>
    </submittedName>
</protein>
<dbReference type="SFLD" id="SFLDG00358">
    <property type="entry name" value="Main_(cytGST)"/>
    <property type="match status" value="1"/>
</dbReference>
<evidence type="ECO:0000259" key="3">
    <source>
        <dbReference type="PROSITE" id="PS50404"/>
    </source>
</evidence>
<dbReference type="OrthoDB" id="9782992at2"/>
<dbReference type="SUPFAM" id="SSF47616">
    <property type="entry name" value="GST C-terminal domain-like"/>
    <property type="match status" value="1"/>
</dbReference>
<feature type="domain" description="GST N-terminal" evidence="3">
    <location>
        <begin position="1"/>
        <end position="77"/>
    </location>
</feature>
<proteinExistence type="predicted"/>
<dbReference type="InterPro" id="IPR004045">
    <property type="entry name" value="Glutathione_S-Trfase_N"/>
</dbReference>
<comment type="subcellular location">
    <subcellularLocation>
        <location evidence="1">Cytoplasm</location>
    </subcellularLocation>
</comment>
<gene>
    <name evidence="5" type="ORF">FSZ31_10720</name>
</gene>
<dbReference type="PANTHER" id="PTHR43917">
    <property type="match status" value="1"/>
</dbReference>
<evidence type="ECO:0000313" key="6">
    <source>
        <dbReference type="Proteomes" id="UP000321129"/>
    </source>
</evidence>
<evidence type="ECO:0000256" key="2">
    <source>
        <dbReference type="ARBA" id="ARBA00022490"/>
    </source>
</evidence>
<dbReference type="EMBL" id="VOPY01000003">
    <property type="protein sequence ID" value="TXC68165.1"/>
    <property type="molecule type" value="Genomic_DNA"/>
</dbReference>
<dbReference type="Proteomes" id="UP000321129">
    <property type="component" value="Unassembled WGS sequence"/>
</dbReference>
<keyword evidence="6" id="KW-1185">Reference proteome</keyword>
<dbReference type="CDD" id="cd00570">
    <property type="entry name" value="GST_N_family"/>
    <property type="match status" value="1"/>
</dbReference>
<accession>A0A5C6U977</accession>
<dbReference type="InterPro" id="IPR004046">
    <property type="entry name" value="GST_C"/>
</dbReference>
<dbReference type="GO" id="GO:0016740">
    <property type="term" value="F:transferase activity"/>
    <property type="evidence" value="ECO:0007669"/>
    <property type="project" value="UniProtKB-KW"/>
</dbReference>
<dbReference type="SUPFAM" id="SSF52833">
    <property type="entry name" value="Thioredoxin-like"/>
    <property type="match status" value="1"/>
</dbReference>
<dbReference type="InterPro" id="IPR010987">
    <property type="entry name" value="Glutathione-S-Trfase_C-like"/>
</dbReference>
<sequence length="211" mass="22892">MIIYGSSFSPFVRKLLAYCEERGIAFELKSVGIGDPDPGYAAASPLKKMPAINDDGYCLADSSAIIHYLEARDGAALIPTEPQARGRTIWFEEFADTVMGACVGAMFFNRIVAPKFLGRAGDSEAADAAEAEQWPKICDYLQGELADGREFLVGEALTLADLAVVSSLHNMDHAGAKWCDGHDAVKAYFERIKARPSFAKWTAKEYAILAG</sequence>
<dbReference type="RefSeq" id="WP_147123385.1">
    <property type="nucleotide sequence ID" value="NZ_VOPY01000003.1"/>
</dbReference>
<dbReference type="PANTHER" id="PTHR43917:SF8">
    <property type="entry name" value="GH16740P-RELATED"/>
    <property type="match status" value="1"/>
</dbReference>
<dbReference type="AlphaFoldDB" id="A0A5C6U977"/>
<dbReference type="InterPro" id="IPR036249">
    <property type="entry name" value="Thioredoxin-like_sf"/>
</dbReference>
<dbReference type="InterPro" id="IPR036282">
    <property type="entry name" value="Glutathione-S-Trfase_C_sf"/>
</dbReference>
<evidence type="ECO:0000313" key="5">
    <source>
        <dbReference type="EMBL" id="TXC68165.1"/>
    </source>
</evidence>
<dbReference type="Gene3D" id="3.40.30.10">
    <property type="entry name" value="Glutaredoxin"/>
    <property type="match status" value="1"/>
</dbReference>
<dbReference type="Gene3D" id="1.20.1050.10">
    <property type="match status" value="1"/>
</dbReference>
<dbReference type="PROSITE" id="PS50405">
    <property type="entry name" value="GST_CTER"/>
    <property type="match status" value="1"/>
</dbReference>
<dbReference type="InterPro" id="IPR051369">
    <property type="entry name" value="GST_Theta"/>
</dbReference>
<evidence type="ECO:0000256" key="1">
    <source>
        <dbReference type="ARBA" id="ARBA00004496"/>
    </source>
</evidence>
<organism evidence="5 6">
    <name type="scientific">Flavisphingopyxis soli</name>
    <dbReference type="NCBI Taxonomy" id="2601267"/>
    <lineage>
        <taxon>Bacteria</taxon>
        <taxon>Pseudomonadati</taxon>
        <taxon>Pseudomonadota</taxon>
        <taxon>Alphaproteobacteria</taxon>
        <taxon>Sphingomonadales</taxon>
        <taxon>Sphingopyxidaceae</taxon>
        <taxon>Flavisphingopyxis</taxon>
    </lineage>
</organism>
<dbReference type="GO" id="GO:0005737">
    <property type="term" value="C:cytoplasm"/>
    <property type="evidence" value="ECO:0007669"/>
    <property type="project" value="UniProtKB-SubCell"/>
</dbReference>
<dbReference type="Pfam" id="PF14497">
    <property type="entry name" value="GST_C_3"/>
    <property type="match status" value="1"/>
</dbReference>